<gene>
    <name evidence="10" type="ORF">AB6A40_004060</name>
</gene>
<keyword evidence="9" id="KW-0539">Nucleus</keyword>
<name>A0ABD6EIX6_9BILA</name>
<dbReference type="InterPro" id="IPR019312">
    <property type="entry name" value="CNOT11"/>
</dbReference>
<protein>
    <recommendedName>
        <fullName evidence="4">CCR4-NOT transcription complex subunit 11</fullName>
    </recommendedName>
</protein>
<evidence type="ECO:0000256" key="3">
    <source>
        <dbReference type="ARBA" id="ARBA00008030"/>
    </source>
</evidence>
<keyword evidence="7" id="KW-0943">RNA-mediated gene silencing</keyword>
<evidence type="ECO:0000313" key="11">
    <source>
        <dbReference type="Proteomes" id="UP001608902"/>
    </source>
</evidence>
<accession>A0ABD6EIX6</accession>
<dbReference type="GO" id="GO:0031047">
    <property type="term" value="P:regulatory ncRNA-mediated gene silencing"/>
    <property type="evidence" value="ECO:0007669"/>
    <property type="project" value="UniProtKB-KW"/>
</dbReference>
<evidence type="ECO:0000256" key="4">
    <source>
        <dbReference type="ARBA" id="ARBA00014872"/>
    </source>
</evidence>
<evidence type="ECO:0000256" key="6">
    <source>
        <dbReference type="ARBA" id="ARBA00023015"/>
    </source>
</evidence>
<keyword evidence="11" id="KW-1185">Reference proteome</keyword>
<dbReference type="Proteomes" id="UP001608902">
    <property type="component" value="Unassembled WGS sequence"/>
</dbReference>
<keyword evidence="8" id="KW-0804">Transcription</keyword>
<dbReference type="GO" id="GO:0005634">
    <property type="term" value="C:nucleus"/>
    <property type="evidence" value="ECO:0007669"/>
    <property type="project" value="UniProtKB-SubCell"/>
</dbReference>
<keyword evidence="6" id="KW-0805">Transcription regulation</keyword>
<reference evidence="10 11" key="1">
    <citation type="submission" date="2024-08" db="EMBL/GenBank/DDBJ databases">
        <title>Gnathostoma spinigerum genome.</title>
        <authorList>
            <person name="Gonzalez-Bertolin B."/>
            <person name="Monzon S."/>
            <person name="Zaballos A."/>
            <person name="Jimenez P."/>
            <person name="Dekumyoy P."/>
            <person name="Varona S."/>
            <person name="Cuesta I."/>
            <person name="Sumanam S."/>
            <person name="Adisakwattana P."/>
            <person name="Gasser R.B."/>
            <person name="Hernandez-Gonzalez A."/>
            <person name="Young N.D."/>
            <person name="Perteguer M.J."/>
        </authorList>
    </citation>
    <scope>NUCLEOTIDE SEQUENCE [LARGE SCALE GENOMIC DNA]</scope>
    <source>
        <strain evidence="10">AL3</strain>
        <tissue evidence="10">Liver</tissue>
    </source>
</reference>
<comment type="subcellular location">
    <subcellularLocation>
        <location evidence="2">Cytoplasm</location>
    </subcellularLocation>
    <subcellularLocation>
        <location evidence="1">Nucleus</location>
    </subcellularLocation>
</comment>
<dbReference type="EMBL" id="JBGFUD010002233">
    <property type="protein sequence ID" value="MFH4977351.1"/>
    <property type="molecule type" value="Genomic_DNA"/>
</dbReference>
<sequence>MLPTSQDVQNSKPSNELSKSDIMFINAVCSWTGKPFDCIGDAFIEMFFRKRTALAVGSAIVTVLGEYDDLSLQQQRLILLYLLYRIDELEVLSGEKAVFPGDKSESVLYHPFLAVFLSLMTLPKDAFIGKDLAVGFSFSLPHITPQEKHMLGCLLTGKTSQVNPLTPFEFAKLPIVNENYDLSRHRAALELQQHSFPLLALVSIPSVLKAPDGNFRVRSGDEFDGILDALNELLTGHDPAMSCSVLPPPFHRLIPALMPPSDDEFQFLYPFQLEPLWMENGSAVFSESNPAEASLSNEMASVSGLCGVSDEVCNVQSESSSIDDEGVMVLKSGDEFENKDEITKSDVTAVSPHFHHERKPLERAEVIELLVKSLECRIGDCQRVAEAIAADPSIAEVTFDLPIEKFPRFIDDNATIASAVIYERVMKDPTSLET</sequence>
<dbReference type="PANTHER" id="PTHR15975">
    <property type="entry name" value="CCR4-NOT TRANSCRIPTION COMPLEX SUBUNIT 11"/>
    <property type="match status" value="1"/>
</dbReference>
<dbReference type="GO" id="GO:0005737">
    <property type="term" value="C:cytoplasm"/>
    <property type="evidence" value="ECO:0007669"/>
    <property type="project" value="UniProtKB-SubCell"/>
</dbReference>
<evidence type="ECO:0000256" key="5">
    <source>
        <dbReference type="ARBA" id="ARBA00022490"/>
    </source>
</evidence>
<proteinExistence type="inferred from homology"/>
<evidence type="ECO:0000313" key="10">
    <source>
        <dbReference type="EMBL" id="MFH4977351.1"/>
    </source>
</evidence>
<evidence type="ECO:0000256" key="7">
    <source>
        <dbReference type="ARBA" id="ARBA00023158"/>
    </source>
</evidence>
<dbReference type="PANTHER" id="PTHR15975:SF0">
    <property type="entry name" value="CCR4-NOT TRANSCRIPTION COMPLEX SUBUNIT 11"/>
    <property type="match status" value="1"/>
</dbReference>
<evidence type="ECO:0000256" key="8">
    <source>
        <dbReference type="ARBA" id="ARBA00023163"/>
    </source>
</evidence>
<dbReference type="AlphaFoldDB" id="A0ABD6EIX6"/>
<evidence type="ECO:0000256" key="1">
    <source>
        <dbReference type="ARBA" id="ARBA00004123"/>
    </source>
</evidence>
<evidence type="ECO:0000256" key="2">
    <source>
        <dbReference type="ARBA" id="ARBA00004496"/>
    </source>
</evidence>
<evidence type="ECO:0000256" key="9">
    <source>
        <dbReference type="ARBA" id="ARBA00023242"/>
    </source>
</evidence>
<comment type="similarity">
    <text evidence="3">Belongs to the CNOT11 family.</text>
</comment>
<comment type="caution">
    <text evidence="10">The sequence shown here is derived from an EMBL/GenBank/DDBJ whole genome shotgun (WGS) entry which is preliminary data.</text>
</comment>
<organism evidence="10 11">
    <name type="scientific">Gnathostoma spinigerum</name>
    <dbReference type="NCBI Taxonomy" id="75299"/>
    <lineage>
        <taxon>Eukaryota</taxon>
        <taxon>Metazoa</taxon>
        <taxon>Ecdysozoa</taxon>
        <taxon>Nematoda</taxon>
        <taxon>Chromadorea</taxon>
        <taxon>Rhabditida</taxon>
        <taxon>Spirurina</taxon>
        <taxon>Gnathostomatomorpha</taxon>
        <taxon>Gnathostomatoidea</taxon>
        <taxon>Gnathostomatidae</taxon>
        <taxon>Gnathostoma</taxon>
    </lineage>
</organism>
<keyword evidence="5" id="KW-0963">Cytoplasm</keyword>